<gene>
    <name evidence="1" type="ORF">CIK00_03105</name>
</gene>
<organism evidence="1 2">
    <name type="scientific">Photobacterium carnosum</name>
    <dbReference type="NCBI Taxonomy" id="2023717"/>
    <lineage>
        <taxon>Bacteria</taxon>
        <taxon>Pseudomonadati</taxon>
        <taxon>Pseudomonadota</taxon>
        <taxon>Gammaproteobacteria</taxon>
        <taxon>Vibrionales</taxon>
        <taxon>Vibrionaceae</taxon>
        <taxon>Photobacterium</taxon>
    </lineage>
</organism>
<protein>
    <submittedName>
        <fullName evidence="1">Uncharacterized protein</fullName>
    </submittedName>
</protein>
<proteinExistence type="predicted"/>
<dbReference type="EMBL" id="NPIB01000002">
    <property type="protein sequence ID" value="PLC59270.1"/>
    <property type="molecule type" value="Genomic_DNA"/>
</dbReference>
<name>A0A2N4UW73_9GAMM</name>
<keyword evidence="2" id="KW-1185">Reference proteome</keyword>
<evidence type="ECO:0000313" key="1">
    <source>
        <dbReference type="EMBL" id="PLC59270.1"/>
    </source>
</evidence>
<comment type="caution">
    <text evidence="1">The sequence shown here is derived from an EMBL/GenBank/DDBJ whole genome shotgun (WGS) entry which is preliminary data.</text>
</comment>
<dbReference type="GeneID" id="69965910"/>
<sequence length="115" mass="13285">MTPWLRLLTAITQKVNIHGITVDEFRLAATIWEMKRSVHHTEAMSILFQNNLESSPEDDNRDAFIDSVSNLIDKGFLAWEGDDLQLAFTGEMFIIEIYQIAQSELTKRLFDPELQ</sequence>
<dbReference type="AlphaFoldDB" id="A0A2N4UW73"/>
<dbReference type="Proteomes" id="UP000234420">
    <property type="component" value="Unassembled WGS sequence"/>
</dbReference>
<reference evidence="1 2" key="1">
    <citation type="journal article" date="2018" name="Syst. Appl. Microbiol.">
        <title>Photobacterium carnosum sp. nov., isolated from spoiled modified atmosphere packaged poultry meat.</title>
        <authorList>
            <person name="Hilgarth M."/>
            <person name="Fuertes S."/>
            <person name="Ehrmann M."/>
            <person name="Vogel R.F."/>
        </authorList>
    </citation>
    <scope>NUCLEOTIDE SEQUENCE [LARGE SCALE GENOMIC DNA]</scope>
    <source>
        <strain evidence="1 2">TMW 2.2021</strain>
    </source>
</reference>
<dbReference type="RefSeq" id="WP_101767472.1">
    <property type="nucleotide sequence ID" value="NZ_BPPU01000003.1"/>
</dbReference>
<evidence type="ECO:0000313" key="2">
    <source>
        <dbReference type="Proteomes" id="UP000234420"/>
    </source>
</evidence>
<accession>A0A2N4UW73</accession>